<keyword evidence="3" id="KW-1185">Reference proteome</keyword>
<dbReference type="GO" id="GO:0018493">
    <property type="term" value="F:formylmethanofuran dehydrogenase activity"/>
    <property type="evidence" value="ECO:0007669"/>
    <property type="project" value="InterPro"/>
</dbReference>
<dbReference type="SUPFAM" id="SSF69336">
    <property type="entry name" value="Alpha subunit of glutamate synthase, C-terminal domain"/>
    <property type="match status" value="1"/>
</dbReference>
<evidence type="ECO:0000259" key="1">
    <source>
        <dbReference type="Pfam" id="PF01493"/>
    </source>
</evidence>
<protein>
    <recommendedName>
        <fullName evidence="1">Glutamate synthase alpha subunit C-terminal domain-containing protein</fullName>
    </recommendedName>
</protein>
<proteinExistence type="predicted"/>
<dbReference type="Gene3D" id="2.160.20.60">
    <property type="entry name" value="Glutamate synthase, alpha subunit, C-terminal domain"/>
    <property type="match status" value="1"/>
</dbReference>
<dbReference type="Proteomes" id="UP000464178">
    <property type="component" value="Chromosome"/>
</dbReference>
<dbReference type="EMBL" id="LR593886">
    <property type="protein sequence ID" value="VTR95495.1"/>
    <property type="molecule type" value="Genomic_DNA"/>
</dbReference>
<feature type="domain" description="Glutamate synthase alpha subunit C-terminal" evidence="1">
    <location>
        <begin position="141"/>
        <end position="205"/>
    </location>
</feature>
<dbReference type="InterPro" id="IPR017550">
    <property type="entry name" value="Formylmethanofuran_DH_suC"/>
</dbReference>
<accession>A0A6P2D4X2</accession>
<dbReference type="AlphaFoldDB" id="A0A6P2D4X2"/>
<dbReference type="KEGG" id="gms:SOIL9_22190"/>
<dbReference type="InterPro" id="IPR002489">
    <property type="entry name" value="Glu_synth_asu_C"/>
</dbReference>
<dbReference type="GO" id="GO:0015948">
    <property type="term" value="P:methanogenesis"/>
    <property type="evidence" value="ECO:0007669"/>
    <property type="project" value="InterPro"/>
</dbReference>
<name>A0A6P2D4X2_9BACT</name>
<reference evidence="2 3" key="1">
    <citation type="submission" date="2019-05" db="EMBL/GenBank/DDBJ databases">
        <authorList>
            <consortium name="Science for Life Laboratories"/>
        </authorList>
    </citation>
    <scope>NUCLEOTIDE SEQUENCE [LARGE SCALE GENOMIC DNA]</scope>
    <source>
        <strain evidence="2">Soil9</strain>
    </source>
</reference>
<dbReference type="NCBIfam" id="TIGR03122">
    <property type="entry name" value="one_C_dehyd_C"/>
    <property type="match status" value="1"/>
</dbReference>
<evidence type="ECO:0000313" key="2">
    <source>
        <dbReference type="EMBL" id="VTR95495.1"/>
    </source>
</evidence>
<dbReference type="GO" id="GO:0046914">
    <property type="term" value="F:transition metal ion binding"/>
    <property type="evidence" value="ECO:0007669"/>
    <property type="project" value="InterPro"/>
</dbReference>
<gene>
    <name evidence="2" type="ORF">SOIL9_22190</name>
</gene>
<dbReference type="RefSeq" id="WP_162669901.1">
    <property type="nucleotide sequence ID" value="NZ_LR593886.1"/>
</dbReference>
<dbReference type="InterPro" id="IPR036485">
    <property type="entry name" value="Glu_synth_asu_C_sf"/>
</dbReference>
<sequence>MFKLTLRAPSAIPLELEGITPDKVAGLSVLEVAKLPVQYGNRSEPLGEFFDVLHDPHRLADLHFAGDTRNVKHIGAGMKSGSVFVEGSVGLHAGAQMSGGSLILDAGAADWLGAEMRGGSIEVRGAAGDQVGAAYRGSRRGMTGGTIHVRGSAGDELGLLMRRGSIVVEGACGEFAGASMIAGTLVLLADVGERCGAGMKRGTILTTREPLLPPSFRFSCDYKPSFLPLYLRHLRGMGVNFPPAFGVGTVRCFRGDLLTGGNGEVLVGR</sequence>
<evidence type="ECO:0000313" key="3">
    <source>
        <dbReference type="Proteomes" id="UP000464178"/>
    </source>
</evidence>
<organism evidence="2 3">
    <name type="scientific">Gemmata massiliana</name>
    <dbReference type="NCBI Taxonomy" id="1210884"/>
    <lineage>
        <taxon>Bacteria</taxon>
        <taxon>Pseudomonadati</taxon>
        <taxon>Planctomycetota</taxon>
        <taxon>Planctomycetia</taxon>
        <taxon>Gemmatales</taxon>
        <taxon>Gemmataceae</taxon>
        <taxon>Gemmata</taxon>
    </lineage>
</organism>
<dbReference type="PANTHER" id="PTHR39673:SF5">
    <property type="entry name" value="TUNGSTEN-CONTAINING FORMYLMETHANOFURAN DEHYDROGENASE 2 SUBUNIT C"/>
    <property type="match status" value="1"/>
</dbReference>
<dbReference type="PANTHER" id="PTHR39673">
    <property type="entry name" value="TUNGSTEN FORMYLMETHANOFURAN DEHYDROGENASE, SUBUNIT C (FWDC)"/>
    <property type="match status" value="1"/>
</dbReference>
<dbReference type="Pfam" id="PF01493">
    <property type="entry name" value="GXGXG"/>
    <property type="match status" value="1"/>
</dbReference>